<keyword evidence="1" id="KW-0808">Transferase</keyword>
<dbReference type="SUPFAM" id="SSF53448">
    <property type="entry name" value="Nucleotide-diphospho-sugar transferases"/>
    <property type="match status" value="1"/>
</dbReference>
<dbReference type="Proteomes" id="UP000324611">
    <property type="component" value="Unassembled WGS sequence"/>
</dbReference>
<dbReference type="InterPro" id="IPR050065">
    <property type="entry name" value="GlmU-like"/>
</dbReference>
<accession>A0A5B2VL91</accession>
<dbReference type="InterPro" id="IPR029044">
    <property type="entry name" value="Nucleotide-diphossugar_trans"/>
</dbReference>
<proteinExistence type="predicted"/>
<sequence length="211" mass="23910">MAAGRGMRMMPLTQDTSKAMITINNFPLIAHTIRQLINVIPNVAITVGYKGSDLARFVIDEGSSMIFNTNGHGNAWWIFNTLMSHIDEPVLVLTCDNIVELDLDFIYDNYNRLSAPPCMVVPVPPIADVSGDYIFGNNHIVEDLTRETPSEIYCSGIQVLNPWLINKHVGKADDFNEVWRHLISNKMLRYSDTYPLKWHTINTLQQLATVY</sequence>
<dbReference type="Gene3D" id="3.90.550.10">
    <property type="entry name" value="Spore Coat Polysaccharide Biosynthesis Protein SpsA, Chain A"/>
    <property type="match status" value="1"/>
</dbReference>
<dbReference type="InterPro" id="IPR005835">
    <property type="entry name" value="NTP_transferase_dom"/>
</dbReference>
<dbReference type="PANTHER" id="PTHR43584:SF8">
    <property type="entry name" value="N-ACETYLMURAMATE ALPHA-1-PHOSPHATE URIDYLYLTRANSFERASE"/>
    <property type="match status" value="1"/>
</dbReference>
<comment type="caution">
    <text evidence="4">The sequence shown here is derived from an EMBL/GenBank/DDBJ whole genome shotgun (WGS) entry which is preliminary data.</text>
</comment>
<gene>
    <name evidence="4" type="ORF">F0L74_24675</name>
</gene>
<evidence type="ECO:0000256" key="2">
    <source>
        <dbReference type="ARBA" id="ARBA00022695"/>
    </source>
</evidence>
<dbReference type="Pfam" id="PF00483">
    <property type="entry name" value="NTP_transferase"/>
    <property type="match status" value="1"/>
</dbReference>
<dbReference type="PANTHER" id="PTHR43584">
    <property type="entry name" value="NUCLEOTIDYL TRANSFERASE"/>
    <property type="match status" value="1"/>
</dbReference>
<keyword evidence="5" id="KW-1185">Reference proteome</keyword>
<keyword evidence="2" id="KW-0548">Nucleotidyltransferase</keyword>
<dbReference type="AlphaFoldDB" id="A0A5B2VL91"/>
<evidence type="ECO:0000313" key="4">
    <source>
        <dbReference type="EMBL" id="KAA2239400.1"/>
    </source>
</evidence>
<protein>
    <submittedName>
        <fullName evidence="4">NDP-sugar synthase</fullName>
    </submittedName>
</protein>
<evidence type="ECO:0000313" key="5">
    <source>
        <dbReference type="Proteomes" id="UP000324611"/>
    </source>
</evidence>
<reference evidence="4 5" key="2">
    <citation type="submission" date="2019-09" db="EMBL/GenBank/DDBJ databases">
        <authorList>
            <person name="Jin C."/>
        </authorList>
    </citation>
    <scope>NUCLEOTIDE SEQUENCE [LARGE SCALE GENOMIC DNA]</scope>
    <source>
        <strain evidence="4 5">BN140078</strain>
    </source>
</reference>
<reference evidence="4 5" key="1">
    <citation type="submission" date="2019-09" db="EMBL/GenBank/DDBJ databases">
        <title>Chitinophaga ginsengihumi sp. nov., isolated from soil of ginseng rhizosphere.</title>
        <authorList>
            <person name="Lee J."/>
        </authorList>
    </citation>
    <scope>NUCLEOTIDE SEQUENCE [LARGE SCALE GENOMIC DNA]</scope>
    <source>
        <strain evidence="4 5">BN140078</strain>
    </source>
</reference>
<evidence type="ECO:0000259" key="3">
    <source>
        <dbReference type="Pfam" id="PF00483"/>
    </source>
</evidence>
<dbReference type="EMBL" id="VUOC01000004">
    <property type="protein sequence ID" value="KAA2239400.1"/>
    <property type="molecule type" value="Genomic_DNA"/>
</dbReference>
<dbReference type="RefSeq" id="WP_149840579.1">
    <property type="nucleotide sequence ID" value="NZ_VUOC01000004.1"/>
</dbReference>
<evidence type="ECO:0000256" key="1">
    <source>
        <dbReference type="ARBA" id="ARBA00022679"/>
    </source>
</evidence>
<dbReference type="GO" id="GO:0016779">
    <property type="term" value="F:nucleotidyltransferase activity"/>
    <property type="evidence" value="ECO:0007669"/>
    <property type="project" value="UniProtKB-KW"/>
</dbReference>
<feature type="domain" description="Nucleotidyl transferase" evidence="3">
    <location>
        <begin position="1"/>
        <end position="115"/>
    </location>
</feature>
<organism evidence="4 5">
    <name type="scientific">Chitinophaga agrisoli</name>
    <dbReference type="NCBI Taxonomy" id="2607653"/>
    <lineage>
        <taxon>Bacteria</taxon>
        <taxon>Pseudomonadati</taxon>
        <taxon>Bacteroidota</taxon>
        <taxon>Chitinophagia</taxon>
        <taxon>Chitinophagales</taxon>
        <taxon>Chitinophagaceae</taxon>
        <taxon>Chitinophaga</taxon>
    </lineage>
</organism>
<name>A0A5B2VL91_9BACT</name>